<reference evidence="3" key="1">
    <citation type="journal article" date="2019" name="Int. J. Syst. Evol. Microbiol.">
        <title>The Global Catalogue of Microorganisms (GCM) 10K type strain sequencing project: providing services to taxonomists for standard genome sequencing and annotation.</title>
        <authorList>
            <consortium name="The Broad Institute Genomics Platform"/>
            <consortium name="The Broad Institute Genome Sequencing Center for Infectious Disease"/>
            <person name="Wu L."/>
            <person name="Ma J."/>
        </authorList>
    </citation>
    <scope>NUCLEOTIDE SEQUENCE [LARGE SCALE GENOMIC DNA]</scope>
    <source>
        <strain evidence="3">CGMCC 1.10363</strain>
    </source>
</reference>
<dbReference type="EC" id="2.1.1.222" evidence="2"/>
<name>A0ABV8Q7S5_9MICO</name>
<dbReference type="RefSeq" id="WP_390228558.1">
    <property type="nucleotide sequence ID" value="NZ_JBHSCN010000005.1"/>
</dbReference>
<dbReference type="Proteomes" id="UP001595900">
    <property type="component" value="Unassembled WGS sequence"/>
</dbReference>
<keyword evidence="2" id="KW-0808">Transferase</keyword>
<dbReference type="GO" id="GO:0102208">
    <property type="term" value="F:2-polyprenyl-6-hydroxyphenol methylase activity"/>
    <property type="evidence" value="ECO:0007669"/>
    <property type="project" value="UniProtKB-EC"/>
</dbReference>
<dbReference type="EC" id="2.1.1.64" evidence="2"/>
<protein>
    <submittedName>
        <fullName evidence="2">Class I SAM-dependent methyltransferase</fullName>
        <ecNumber evidence="2">2.1.1.222</ecNumber>
        <ecNumber evidence="2">2.1.1.64</ecNumber>
    </submittedName>
</protein>
<keyword evidence="2" id="KW-0489">Methyltransferase</keyword>
<feature type="domain" description="Methyltransferase type 11" evidence="1">
    <location>
        <begin position="68"/>
        <end position="151"/>
    </location>
</feature>
<dbReference type="GO" id="GO:0032259">
    <property type="term" value="P:methylation"/>
    <property type="evidence" value="ECO:0007669"/>
    <property type="project" value="UniProtKB-KW"/>
</dbReference>
<evidence type="ECO:0000313" key="3">
    <source>
        <dbReference type="Proteomes" id="UP001595900"/>
    </source>
</evidence>
<proteinExistence type="predicted"/>
<dbReference type="Pfam" id="PF08241">
    <property type="entry name" value="Methyltransf_11"/>
    <property type="match status" value="1"/>
</dbReference>
<keyword evidence="3" id="KW-1185">Reference proteome</keyword>
<evidence type="ECO:0000313" key="2">
    <source>
        <dbReference type="EMBL" id="MFC4243500.1"/>
    </source>
</evidence>
<dbReference type="InterPro" id="IPR013216">
    <property type="entry name" value="Methyltransf_11"/>
</dbReference>
<dbReference type="Gene3D" id="3.40.50.150">
    <property type="entry name" value="Vaccinia Virus protein VP39"/>
    <property type="match status" value="1"/>
</dbReference>
<evidence type="ECO:0000259" key="1">
    <source>
        <dbReference type="Pfam" id="PF08241"/>
    </source>
</evidence>
<dbReference type="SUPFAM" id="SSF53335">
    <property type="entry name" value="S-adenosyl-L-methionine-dependent methyltransferases"/>
    <property type="match status" value="1"/>
</dbReference>
<dbReference type="GO" id="GO:0061542">
    <property type="term" value="F:3-demethylubiquinol 3-O-methyltransferase activity"/>
    <property type="evidence" value="ECO:0007669"/>
    <property type="project" value="UniProtKB-EC"/>
</dbReference>
<dbReference type="InterPro" id="IPR029063">
    <property type="entry name" value="SAM-dependent_MTases_sf"/>
</dbReference>
<dbReference type="CDD" id="cd02440">
    <property type="entry name" value="AdoMet_MTases"/>
    <property type="match status" value="1"/>
</dbReference>
<comment type="caution">
    <text evidence="2">The sequence shown here is derived from an EMBL/GenBank/DDBJ whole genome shotgun (WGS) entry which is preliminary data.</text>
</comment>
<organism evidence="2 3">
    <name type="scientific">Gryllotalpicola reticulitermitis</name>
    <dbReference type="NCBI Taxonomy" id="1184153"/>
    <lineage>
        <taxon>Bacteria</taxon>
        <taxon>Bacillati</taxon>
        <taxon>Actinomycetota</taxon>
        <taxon>Actinomycetes</taxon>
        <taxon>Micrococcales</taxon>
        <taxon>Microbacteriaceae</taxon>
        <taxon>Gryllotalpicola</taxon>
    </lineage>
</organism>
<accession>A0ABV8Q7S5</accession>
<gene>
    <name evidence="2" type="ORF">ACFOYW_08945</name>
</gene>
<dbReference type="EMBL" id="JBHSCN010000005">
    <property type="protein sequence ID" value="MFC4243500.1"/>
    <property type="molecule type" value="Genomic_DNA"/>
</dbReference>
<sequence length="275" mass="29912">MPAAHHDDASASVAQSHAGVPVAERGAIPADVIGSASLDNKQYWWYTVRSELLERVFRRYVPIGGRVLDVGSADAPSSAWMGALANKTSMDLDPRGLDLEAGDVVGSVTDIPFADQTFDVVSAFDVIEHVVDEHRALDEIYRLLKPGGYLLMAVPTYQWAWSSHDVASGHVRRYVKGRAIDALVRSGFNVVRTTYAFAGVFPFFAAERLGRKLTDAITHKSYTDENAVPVLPQPSPWQNRLLLGASRLDAALIARTDLPFGSSFFAAAQKPATQS</sequence>